<name>A0ABT6I0H6_9ACTN</name>
<dbReference type="InterPro" id="IPR047002">
    <property type="entry name" value="Tcp10_C_sf"/>
</dbReference>
<sequence length="1124" mass="122589">MPEDNVIPLTSDNDAWQRAVQLFTGYKAPERHTLFDTLLGNEGIKQMKVEISKQGRVDYVDPDDFNWRVDNAGYRIENTDFVIPFYMTKGDDPSAGDGVSMYKARITMLGNKSHDGPPAGGVVEGGEFKSQYENHLDLKGDKATWTTAPLTQYAYGTGRALEALLNNENGTYGFSWNSVNVVEEQAVTLKSFDTAAAAFDRVAQFFANRQQTIAEWQRRVGTEQDDAWRGQAAGVFWHLIDTLNRQYEGFAKDMGADNGRSKQGNELREARSAFRNAVLKLHSSWAHWELYMGNPLRWLHDLLVEITDHVWENNIKQITYKVNPGYGPYSSPYTTYHAQGGFDQTATRFGKSDNFGPLDQLDTWKAVGDRAVENWQASVIENLVDPANAALEEIHNKWSSKSIDLGSVKVRGDEDLTSSYTEDKNEKEKEEADKAIEEANKKNDEFIAWQKEQAENAKAEQEEKEKEAKEEAEKAKAEQEKKEQEAKAEQEAKEKEAKEEAAAAKAEQEQKEQEAKAEQEAKERAAKEEAAAAKAEQEQKEQEAKAEQEKKEQEAKAEQEAKEREAEAKQAEAEEKAEQRQAEQEQKQEEAQRKQEEAQARAEQLQISQFNQARADQEAARKRQEEKEAEAKAEQEAKEQEAEAKQAEAEAEAEQKEAEARAEQEAREKEAEAKQAEAEAKAEERLKEQEAKQAEAEARAEEEQKKQEEEQRRLRTEQELRQEQLLTEQEKREAEQLARQEEAEKRQEEAWQQAQAAYQQSTEGLLNPGGVDLPGAGGLDTGGLDTGGLDTGGLNSQPLDRIAANPYSGDTLANPGGSTTTLDETGRLVTEYPDGSSVRIDPDLRTATVTQPDGTVQTGPLNVGDLLPNPDGSVTHLDSDGNIVTEYPDGTTTTVNPHTGAGTTTRPDGTVSSGNLNDALGDLPSGLGSGSGYGSYGSPSSRSPAYDYGSYEEELYDDSPYESPYATSASTGAAASAADIGTPLNAGSLPGGVGMGGAPTGGMPMGGMPMGGMPMGGAGGGGNQGQSERVRNVIDDAQAVSSRGGRYGGSPAPRTVQDENDVRVSAPRASATTGSSPFLPMGGAAAPGGQPQTQSGDRAREVWAQEDDDVWGTDEGGAPAVIGR</sequence>
<dbReference type="Gene3D" id="2.60.450.20">
    <property type="match status" value="1"/>
</dbReference>
<feature type="region of interest" description="Disordered" evidence="1">
    <location>
        <begin position="454"/>
        <end position="827"/>
    </location>
</feature>
<evidence type="ECO:0000313" key="2">
    <source>
        <dbReference type="EMBL" id="MDH2393679.1"/>
    </source>
</evidence>
<dbReference type="PANTHER" id="PTHR43939:SF44">
    <property type="entry name" value="MEDIATOR COMPLEX SUBUNIT 15 KIX DOMAIN-CONTAINING PROTEIN"/>
    <property type="match status" value="1"/>
</dbReference>
<feature type="compositionally biased region" description="Gly residues" evidence="1">
    <location>
        <begin position="997"/>
        <end position="1024"/>
    </location>
</feature>
<feature type="compositionally biased region" description="Polar residues" evidence="1">
    <location>
        <begin position="605"/>
        <end position="614"/>
    </location>
</feature>
<feature type="compositionally biased region" description="Basic and acidic residues" evidence="1">
    <location>
        <begin position="454"/>
        <end position="600"/>
    </location>
</feature>
<keyword evidence="3" id="KW-1185">Reference proteome</keyword>
<feature type="region of interest" description="Disordered" evidence="1">
    <location>
        <begin position="997"/>
        <end position="1124"/>
    </location>
</feature>
<feature type="region of interest" description="Disordered" evidence="1">
    <location>
        <begin position="887"/>
        <end position="947"/>
    </location>
</feature>
<protein>
    <submittedName>
        <fullName evidence="2">AAWKG family protein</fullName>
    </submittedName>
</protein>
<dbReference type="PANTHER" id="PTHR43939">
    <property type="entry name" value="COILED-COIL DOMAIN-CONTAINING PROTEIN 158"/>
    <property type="match status" value="1"/>
</dbReference>
<organism evidence="2 3">
    <name type="scientific">Streptomyces chengmaiensis</name>
    <dbReference type="NCBI Taxonomy" id="3040919"/>
    <lineage>
        <taxon>Bacteria</taxon>
        <taxon>Bacillati</taxon>
        <taxon>Actinomycetota</taxon>
        <taxon>Actinomycetes</taxon>
        <taxon>Kitasatosporales</taxon>
        <taxon>Streptomycetaceae</taxon>
        <taxon>Streptomyces</taxon>
    </lineage>
</organism>
<feature type="compositionally biased region" description="Basic and acidic residues" evidence="1">
    <location>
        <begin position="615"/>
        <end position="749"/>
    </location>
</feature>
<feature type="compositionally biased region" description="Low complexity" evidence="1">
    <location>
        <begin position="1080"/>
        <end position="1096"/>
    </location>
</feature>
<feature type="compositionally biased region" description="Polar residues" evidence="1">
    <location>
        <begin position="890"/>
        <end position="916"/>
    </location>
</feature>
<dbReference type="EMBL" id="JARWBG010000078">
    <property type="protein sequence ID" value="MDH2393679.1"/>
    <property type="molecule type" value="Genomic_DNA"/>
</dbReference>
<dbReference type="Proteomes" id="UP001223144">
    <property type="component" value="Unassembled WGS sequence"/>
</dbReference>
<feature type="compositionally biased region" description="Gly residues" evidence="1">
    <location>
        <begin position="775"/>
        <end position="791"/>
    </location>
</feature>
<dbReference type="RefSeq" id="WP_279932994.1">
    <property type="nucleotide sequence ID" value="NZ_JARWBG010000078.1"/>
</dbReference>
<gene>
    <name evidence="2" type="ORF">QCN29_33950</name>
</gene>
<evidence type="ECO:0000313" key="3">
    <source>
        <dbReference type="Proteomes" id="UP001223144"/>
    </source>
</evidence>
<proteinExistence type="predicted"/>
<evidence type="ECO:0000256" key="1">
    <source>
        <dbReference type="SAM" id="MobiDB-lite"/>
    </source>
</evidence>
<feature type="compositionally biased region" description="Low complexity" evidence="1">
    <location>
        <begin position="750"/>
        <end position="760"/>
    </location>
</feature>
<reference evidence="2 3" key="1">
    <citation type="submission" date="2023-04" db="EMBL/GenBank/DDBJ databases">
        <title>Streptomyces chengmaiensis sp. nov. isolated from the stem of mangrove plant in Hainan.</title>
        <authorList>
            <person name="Huang X."/>
            <person name="Zhou S."/>
            <person name="Chu X."/>
            <person name="Xie Y."/>
            <person name="Lin Y."/>
        </authorList>
    </citation>
    <scope>NUCLEOTIDE SEQUENCE [LARGE SCALE GENOMIC DNA]</scope>
    <source>
        <strain evidence="2 3">HNM0663</strain>
    </source>
</reference>
<accession>A0ABT6I0H6</accession>
<dbReference type="NCBIfam" id="NF038047">
    <property type="entry name" value="not_Tcp10"/>
    <property type="match status" value="1"/>
</dbReference>
<comment type="caution">
    <text evidence="2">The sequence shown here is derived from an EMBL/GenBank/DDBJ whole genome shotgun (WGS) entry which is preliminary data.</text>
</comment>